<accession>A0A835DR35</accession>
<name>A0A835DR35_TETSI</name>
<reference evidence="3 4" key="1">
    <citation type="submission" date="2020-04" db="EMBL/GenBank/DDBJ databases">
        <title>Plant Genome Project.</title>
        <authorList>
            <person name="Zhang R.-G."/>
        </authorList>
    </citation>
    <scope>NUCLEOTIDE SEQUENCE [LARGE SCALE GENOMIC DNA]</scope>
    <source>
        <strain evidence="3">YNK0</strain>
        <tissue evidence="3">Leaf</tissue>
    </source>
</reference>
<dbReference type="InterPro" id="IPR036397">
    <property type="entry name" value="RNaseH_sf"/>
</dbReference>
<dbReference type="PROSITE" id="PS50879">
    <property type="entry name" value="RNASE_H_1"/>
    <property type="match status" value="1"/>
</dbReference>
<dbReference type="SUPFAM" id="SSF56219">
    <property type="entry name" value="DNase I-like"/>
    <property type="match status" value="1"/>
</dbReference>
<keyword evidence="4" id="KW-1185">Reference proteome</keyword>
<dbReference type="GO" id="GO:0003676">
    <property type="term" value="F:nucleic acid binding"/>
    <property type="evidence" value="ECO:0007669"/>
    <property type="project" value="InterPro"/>
</dbReference>
<dbReference type="Gene3D" id="3.30.420.10">
    <property type="entry name" value="Ribonuclease H-like superfamily/Ribonuclease H"/>
    <property type="match status" value="1"/>
</dbReference>
<dbReference type="InterPro" id="IPR002156">
    <property type="entry name" value="RNaseH_domain"/>
</dbReference>
<evidence type="ECO:0000313" key="3">
    <source>
        <dbReference type="EMBL" id="KAF8409849.1"/>
    </source>
</evidence>
<dbReference type="GO" id="GO:0004523">
    <property type="term" value="F:RNA-DNA hybrid ribonuclease activity"/>
    <property type="evidence" value="ECO:0007669"/>
    <property type="project" value="InterPro"/>
</dbReference>
<dbReference type="EMBL" id="JABCRI010000002">
    <property type="protein sequence ID" value="KAF8409849.1"/>
    <property type="molecule type" value="Genomic_DNA"/>
</dbReference>
<feature type="region of interest" description="Disordered" evidence="1">
    <location>
        <begin position="235"/>
        <end position="270"/>
    </location>
</feature>
<evidence type="ECO:0000259" key="2">
    <source>
        <dbReference type="PROSITE" id="PS50879"/>
    </source>
</evidence>
<organism evidence="3 4">
    <name type="scientific">Tetracentron sinense</name>
    <name type="common">Spur-leaf</name>
    <dbReference type="NCBI Taxonomy" id="13715"/>
    <lineage>
        <taxon>Eukaryota</taxon>
        <taxon>Viridiplantae</taxon>
        <taxon>Streptophyta</taxon>
        <taxon>Embryophyta</taxon>
        <taxon>Tracheophyta</taxon>
        <taxon>Spermatophyta</taxon>
        <taxon>Magnoliopsida</taxon>
        <taxon>Trochodendrales</taxon>
        <taxon>Trochodendraceae</taxon>
        <taxon>Tetracentron</taxon>
    </lineage>
</organism>
<evidence type="ECO:0000256" key="1">
    <source>
        <dbReference type="SAM" id="MobiDB-lite"/>
    </source>
</evidence>
<dbReference type="Pfam" id="PF13966">
    <property type="entry name" value="zf-RVT"/>
    <property type="match status" value="1"/>
</dbReference>
<dbReference type="InterPro" id="IPR026960">
    <property type="entry name" value="RVT-Znf"/>
</dbReference>
<gene>
    <name evidence="3" type="ORF">HHK36_002367</name>
</gene>
<feature type="compositionally biased region" description="Basic and acidic residues" evidence="1">
    <location>
        <begin position="254"/>
        <end position="270"/>
    </location>
</feature>
<evidence type="ECO:0000313" key="4">
    <source>
        <dbReference type="Proteomes" id="UP000655225"/>
    </source>
</evidence>
<sequence>MAFSNHRYHLSVFEALIHRQNMLILQPSKLDAIDHPLYKLVQEPNKILQTKEQKFLNPSLGGVSKSCPEEAVLSYVEPELVDGELVIQMSNEDLEANSAEWCHSLVGSFVGPRPPFHMVKAAVSKMWKVSGSLEVRLDKVVFKVLPLWIRVIVLPLFLWNQRRLSRVASLIGKPLCVDKPTLDKSRLNYARIYVEVVADKPLMEELTVNLNGLDHYKVNLESGVEQRRARYRSWSKAPRKPDVPKSGWEGYGRAPREVKETSRASSIDRDHEESLLHNENISLIDKEKDQLWSVASKKKGRSRGVGQERKHEVQDFVKRFKLGVVGLVETKVKHSSATVIACKILDGWCCLDNYNWADHGRIWIFWDPSMVKLDMVGGSMQSLHVLASRKEWHSPVLLSFVYGSNLRIERGQLWRDITAMSHLYNIPWAVLGDFNTVGREVYPLVIFRFDVSRKAKPRAFKFYNYWIEHAEFLEVVKRVWRCRPDVEKAKERCREIAAKMERRLGCTDLQMEEKGANLLLLRRNWNRIDTIRDSDGNLITDYRDVAKCGVDYFSDLFSAMGVDDDAIWQLPIERALDDEDKESLMAGISRLDLVSSTRVNNNWNVPMPSDLCFHDFWEDLHRVQTIGEAHEDKVVWMANSNGRFSISFAWQVVRQRQPEVKWHQLASFSNNIPRHSFITWLAFRSALMTQDKLVSWGVLPSTCCVLCNGDVEDIDHLFCLCSFAKEIWLSLLAILKLQRRSFARWSKAMCWFVRKSRGRDFCGQLHKLFFCAFVYQVWAERNSRIFSSTYRTPTSIVLRIKEDVSFKIDWRISISNNPVHRELVKIWNGVAVWESRSMRWVAWKPPEGDVITINIDGSWRATVGGYGCIFRTACGSPIVAIAGGQQEGSVNAMELKAIRRGLEVASQEC</sequence>
<dbReference type="InterPro" id="IPR012337">
    <property type="entry name" value="RNaseH-like_sf"/>
</dbReference>
<dbReference type="PANTHER" id="PTHR33233">
    <property type="entry name" value="ENDONUCLEASE/EXONUCLEASE/PHOSPHATASE"/>
    <property type="match status" value="1"/>
</dbReference>
<dbReference type="AlphaFoldDB" id="A0A835DR35"/>
<feature type="domain" description="RNase H type-1" evidence="2">
    <location>
        <begin position="847"/>
        <end position="909"/>
    </location>
</feature>
<dbReference type="Proteomes" id="UP000655225">
    <property type="component" value="Unassembled WGS sequence"/>
</dbReference>
<dbReference type="SUPFAM" id="SSF53098">
    <property type="entry name" value="Ribonuclease H-like"/>
    <property type="match status" value="1"/>
</dbReference>
<dbReference type="InterPro" id="IPR036691">
    <property type="entry name" value="Endo/exonu/phosph_ase_sf"/>
</dbReference>
<dbReference type="PANTHER" id="PTHR33233:SF17">
    <property type="entry name" value="DUF4283 DOMAIN-CONTAINING PROTEIN"/>
    <property type="match status" value="1"/>
</dbReference>
<comment type="caution">
    <text evidence="3">The sequence shown here is derived from an EMBL/GenBank/DDBJ whole genome shotgun (WGS) entry which is preliminary data.</text>
</comment>
<protein>
    <recommendedName>
        <fullName evidence="2">RNase H type-1 domain-containing protein</fullName>
    </recommendedName>
</protein>
<proteinExistence type="predicted"/>
<dbReference type="OrthoDB" id="1743286at2759"/>
<dbReference type="Gene3D" id="3.60.10.10">
    <property type="entry name" value="Endonuclease/exonuclease/phosphatase"/>
    <property type="match status" value="1"/>
</dbReference>